<reference evidence="1" key="2">
    <citation type="journal article" date="2014" name="ISME J.">
        <title>Microbial stratification in low pH oxic and suboxic macroscopic growths along an acid mine drainage.</title>
        <authorList>
            <person name="Mendez-Garcia C."/>
            <person name="Mesa V."/>
            <person name="Sprenger R.R."/>
            <person name="Richter M."/>
            <person name="Diez M.S."/>
            <person name="Solano J."/>
            <person name="Bargiela R."/>
            <person name="Golyshina O.V."/>
            <person name="Manteca A."/>
            <person name="Ramos J.L."/>
            <person name="Gallego J.R."/>
            <person name="Llorente I."/>
            <person name="Martins Dos Santos V.A."/>
            <person name="Jensen O.N."/>
            <person name="Pelaez A.I."/>
            <person name="Sanchez J."/>
            <person name="Ferrer M."/>
        </authorList>
    </citation>
    <scope>NUCLEOTIDE SEQUENCE</scope>
</reference>
<proteinExistence type="predicted"/>
<comment type="caution">
    <text evidence="1">The sequence shown here is derived from an EMBL/GenBank/DDBJ whole genome shotgun (WGS) entry which is preliminary data.</text>
</comment>
<sequence length="120" mass="13742">MQRIPVYGMQEWSSLYRHELLGIEPGEVECLNDDRFGRALDALFDSDRGSMLTQIVVGAVKEFHISMDEFHNDSTTITLTGNYEDADGSMKRGKRSLKIAYGHNKDHRPDLKQILWILTV</sequence>
<gene>
    <name evidence="1" type="ORF">B1A_12540</name>
</gene>
<organism evidence="1">
    <name type="scientific">mine drainage metagenome</name>
    <dbReference type="NCBI Taxonomy" id="410659"/>
    <lineage>
        <taxon>unclassified sequences</taxon>
        <taxon>metagenomes</taxon>
        <taxon>ecological metagenomes</taxon>
    </lineage>
</organism>
<dbReference type="AlphaFoldDB" id="T1A801"/>
<feature type="non-terminal residue" evidence="1">
    <location>
        <position position="120"/>
    </location>
</feature>
<accession>T1A801</accession>
<reference evidence="1" key="1">
    <citation type="submission" date="2013-08" db="EMBL/GenBank/DDBJ databases">
        <authorList>
            <person name="Mendez C."/>
            <person name="Richter M."/>
            <person name="Ferrer M."/>
            <person name="Sanchez J."/>
        </authorList>
    </citation>
    <scope>NUCLEOTIDE SEQUENCE</scope>
</reference>
<protein>
    <submittedName>
        <fullName evidence="1">Transposase</fullName>
    </submittedName>
</protein>
<evidence type="ECO:0000313" key="1">
    <source>
        <dbReference type="EMBL" id="EQD52978.1"/>
    </source>
</evidence>
<dbReference type="EMBL" id="AUZX01009115">
    <property type="protein sequence ID" value="EQD52978.1"/>
    <property type="molecule type" value="Genomic_DNA"/>
</dbReference>
<name>T1A801_9ZZZZ</name>